<evidence type="ECO:0000256" key="1">
    <source>
        <dbReference type="ARBA" id="ARBA00010688"/>
    </source>
</evidence>
<evidence type="ECO:0000313" key="9">
    <source>
        <dbReference type="Proteomes" id="UP000275256"/>
    </source>
</evidence>
<keyword evidence="2 6" id="KW-0808">Transferase</keyword>
<gene>
    <name evidence="8" type="ORF">EAX62_01590</name>
</gene>
<dbReference type="EMBL" id="REFW01000001">
    <property type="protein sequence ID" value="RMB61378.1"/>
    <property type="molecule type" value="Genomic_DNA"/>
</dbReference>
<keyword evidence="5" id="KW-0067">ATP-binding</keyword>
<dbReference type="RefSeq" id="WP_121899926.1">
    <property type="nucleotide sequence ID" value="NZ_REFW01000001.1"/>
</dbReference>
<proteinExistence type="inferred from homology"/>
<organism evidence="8 9">
    <name type="scientific">Tessaracoccus antarcticus</name>
    <dbReference type="NCBI Taxonomy" id="2479848"/>
    <lineage>
        <taxon>Bacteria</taxon>
        <taxon>Bacillati</taxon>
        <taxon>Actinomycetota</taxon>
        <taxon>Actinomycetes</taxon>
        <taxon>Propionibacteriales</taxon>
        <taxon>Propionibacteriaceae</taxon>
        <taxon>Tessaracoccus</taxon>
    </lineage>
</organism>
<evidence type="ECO:0000259" key="7">
    <source>
        <dbReference type="Pfam" id="PF00294"/>
    </source>
</evidence>
<accession>A0A3M0GAC7</accession>
<dbReference type="GO" id="GO:0005524">
    <property type="term" value="F:ATP binding"/>
    <property type="evidence" value="ECO:0007669"/>
    <property type="project" value="UniProtKB-KW"/>
</dbReference>
<evidence type="ECO:0000313" key="8">
    <source>
        <dbReference type="EMBL" id="RMB61378.1"/>
    </source>
</evidence>
<dbReference type="Pfam" id="PF00294">
    <property type="entry name" value="PfkB"/>
    <property type="match status" value="1"/>
</dbReference>
<comment type="similarity">
    <text evidence="1">Belongs to the carbohydrate kinase PfkB family.</text>
</comment>
<comment type="caution">
    <text evidence="8">The sequence shown here is derived from an EMBL/GenBank/DDBJ whole genome shotgun (WGS) entry which is preliminary data.</text>
</comment>
<sequence length="320" mass="32873">MPTLRTVTLNTGYDDCFTVHDLSWGGVGRSTAFRSVPSGKGISCARAAHALGVPVRAYALIGESDLPAYSGRLALEGLDHHLLAVPGATRHNLTLIDGSGHRVAAHFVAPGYTVDGPDAVRPLLQRLLEDIEGGDVVTLNGSTPSGLPDDTWAGFARDTLEQGARVIVDAQGAAFREALAVTGVLAFKPNDEEILALPEVTAAAADAQVALALRLLASTGVRIPLVSLGRRGASFLRDGEVVTMTCPVDGPVQSVMAGDAFVAGLVWGLFDGGSDEDCLRHALAAAAAHVAGLSGEALRVRAVENMAAVAITAGSPHPAG</sequence>
<evidence type="ECO:0000256" key="5">
    <source>
        <dbReference type="ARBA" id="ARBA00022840"/>
    </source>
</evidence>
<dbReference type="OrthoDB" id="9801219at2"/>
<dbReference type="GO" id="GO:0005829">
    <property type="term" value="C:cytosol"/>
    <property type="evidence" value="ECO:0007669"/>
    <property type="project" value="TreeGrafter"/>
</dbReference>
<dbReference type="InterPro" id="IPR029056">
    <property type="entry name" value="Ribokinase-like"/>
</dbReference>
<dbReference type="SUPFAM" id="SSF53613">
    <property type="entry name" value="Ribokinase-like"/>
    <property type="match status" value="1"/>
</dbReference>
<keyword evidence="9" id="KW-1185">Reference proteome</keyword>
<keyword evidence="4" id="KW-0418">Kinase</keyword>
<keyword evidence="3" id="KW-0547">Nucleotide-binding</keyword>
<dbReference type="PIRSF" id="PIRSF000535">
    <property type="entry name" value="1PFK/6PFK/LacC"/>
    <property type="match status" value="1"/>
</dbReference>
<dbReference type="GO" id="GO:0008443">
    <property type="term" value="F:phosphofructokinase activity"/>
    <property type="evidence" value="ECO:0007669"/>
    <property type="project" value="TreeGrafter"/>
</dbReference>
<dbReference type="AlphaFoldDB" id="A0A3M0GAC7"/>
<reference evidence="8 9" key="1">
    <citation type="submission" date="2018-10" db="EMBL/GenBank/DDBJ databases">
        <title>Tessaracoccus antarcticuss sp. nov., isolated from sediment.</title>
        <authorList>
            <person name="Zhou L.Y."/>
            <person name="Du Z.J."/>
        </authorList>
    </citation>
    <scope>NUCLEOTIDE SEQUENCE [LARGE SCALE GENOMIC DNA]</scope>
    <source>
        <strain evidence="8 9">JDX10</strain>
    </source>
</reference>
<dbReference type="Gene3D" id="3.40.1190.20">
    <property type="match status" value="1"/>
</dbReference>
<dbReference type="Proteomes" id="UP000275256">
    <property type="component" value="Unassembled WGS sequence"/>
</dbReference>
<evidence type="ECO:0000256" key="4">
    <source>
        <dbReference type="ARBA" id="ARBA00022777"/>
    </source>
</evidence>
<dbReference type="InterPro" id="IPR011611">
    <property type="entry name" value="PfkB_dom"/>
</dbReference>
<evidence type="ECO:0000256" key="3">
    <source>
        <dbReference type="ARBA" id="ARBA00022741"/>
    </source>
</evidence>
<feature type="domain" description="Carbohydrate kinase PfkB" evidence="7">
    <location>
        <begin position="29"/>
        <end position="290"/>
    </location>
</feature>
<dbReference type="PANTHER" id="PTHR46566">
    <property type="entry name" value="1-PHOSPHOFRUCTOKINASE-RELATED"/>
    <property type="match status" value="1"/>
</dbReference>
<dbReference type="PANTHER" id="PTHR46566:SF2">
    <property type="entry name" value="ATP-DEPENDENT 6-PHOSPHOFRUCTOKINASE ISOZYME 2"/>
    <property type="match status" value="1"/>
</dbReference>
<protein>
    <recommendedName>
        <fullName evidence="7">Carbohydrate kinase PfkB domain-containing protein</fullName>
    </recommendedName>
</protein>
<evidence type="ECO:0000256" key="6">
    <source>
        <dbReference type="PIRNR" id="PIRNR000535"/>
    </source>
</evidence>
<name>A0A3M0GAC7_9ACTN</name>
<dbReference type="InterPro" id="IPR017583">
    <property type="entry name" value="Tagatose/fructose_Pkinase"/>
</dbReference>
<evidence type="ECO:0000256" key="2">
    <source>
        <dbReference type="ARBA" id="ARBA00022679"/>
    </source>
</evidence>